<keyword evidence="4" id="KW-0055">Arginine biosynthesis</keyword>
<dbReference type="GO" id="GO:0046872">
    <property type="term" value="F:metal ion binding"/>
    <property type="evidence" value="ECO:0007669"/>
    <property type="project" value="UniProtKB-KW"/>
</dbReference>
<dbReference type="InterPro" id="IPR050072">
    <property type="entry name" value="Peptidase_M20A"/>
</dbReference>
<dbReference type="Gene3D" id="3.30.70.360">
    <property type="match status" value="1"/>
</dbReference>
<evidence type="ECO:0000256" key="1">
    <source>
        <dbReference type="ARBA" id="ARBA00001947"/>
    </source>
</evidence>
<accession>B3T0T6</accession>
<dbReference type="SUPFAM" id="SSF53187">
    <property type="entry name" value="Zn-dependent exopeptidases"/>
    <property type="match status" value="1"/>
</dbReference>
<name>B3T0T6_9ZZZZ</name>
<evidence type="ECO:0000256" key="6">
    <source>
        <dbReference type="ARBA" id="ARBA00022723"/>
    </source>
</evidence>
<gene>
    <name evidence="10" type="ORF">ALOHA_HF4000007D16ctg1g4</name>
</gene>
<sequence>MATQNNIIDQVFPETLKILSDLIKFQTVSGTSNLKLIEYCEKKLNKLGVISFKTFHDSKLQANLFSTINGKKKLNGGGIILSGHTDVVPASGKKWSSDPFVATEKDNKIYGRGSCDMKGFIACALALAPFFASQNLKKPIHFSFTYDEETACQGAPIMLKELKKRNVKCSICIVGEPTSMKAVQAHKGCSEYSTYFTGLAGHGSAPDKGVNAVEYASRYINKLMELREELKKRVPKNSVFTPPYSTIQIGGIKGGLARNVIADQCTVDWEMRPVIPEDGKFVTENIEAYAKNVLLPEMRKVYPKANIKKEIIGEIIGFTKEEKSDAVNLVCNLTGDNSRDVVSFGTEAGLFQELGISTVVCGPGSIEQAHKIDEYVSFDQLKLCLKMLIDLKEQLTN</sequence>
<dbReference type="InterPro" id="IPR036264">
    <property type="entry name" value="Bact_exopeptidase_dim_dom"/>
</dbReference>
<dbReference type="EMBL" id="EU016569">
    <property type="protein sequence ID" value="ABZ06195.1"/>
    <property type="molecule type" value="Genomic_DNA"/>
</dbReference>
<dbReference type="Pfam" id="PF07687">
    <property type="entry name" value="M20_dimer"/>
    <property type="match status" value="1"/>
</dbReference>
<dbReference type="InterPro" id="IPR010169">
    <property type="entry name" value="AcOrn-deacetyl"/>
</dbReference>
<evidence type="ECO:0000256" key="5">
    <source>
        <dbReference type="ARBA" id="ARBA00022605"/>
    </source>
</evidence>
<keyword evidence="7" id="KW-0378">Hydrolase</keyword>
<protein>
    <submittedName>
        <fullName evidence="10">Putative peptidase family M20/M25/M40</fullName>
    </submittedName>
</protein>
<feature type="domain" description="Peptidase M20 dimerisation" evidence="9">
    <location>
        <begin position="185"/>
        <end position="295"/>
    </location>
</feature>
<dbReference type="PANTHER" id="PTHR43808:SF31">
    <property type="entry name" value="N-ACETYL-L-CITRULLINE DEACETYLASE"/>
    <property type="match status" value="1"/>
</dbReference>
<dbReference type="CDD" id="cd03894">
    <property type="entry name" value="M20_ArgE"/>
    <property type="match status" value="1"/>
</dbReference>
<dbReference type="AlphaFoldDB" id="B3T0T6"/>
<evidence type="ECO:0000256" key="4">
    <source>
        <dbReference type="ARBA" id="ARBA00022571"/>
    </source>
</evidence>
<dbReference type="NCBIfam" id="TIGR01892">
    <property type="entry name" value="AcOrn-deacetyl"/>
    <property type="match status" value="1"/>
</dbReference>
<comment type="cofactor">
    <cofactor evidence="1">
        <name>Zn(2+)</name>
        <dbReference type="ChEBI" id="CHEBI:29105"/>
    </cofactor>
</comment>
<reference evidence="10" key="1">
    <citation type="journal article" date="2008" name="ISME J.">
        <title>Genomic patterns of recombination, clonal divergence and environment in marine microbial populations.</title>
        <authorList>
            <person name="Konstantinidis K.T."/>
            <person name="Delong E.F."/>
        </authorList>
    </citation>
    <scope>NUCLEOTIDE SEQUENCE</scope>
</reference>
<evidence type="ECO:0000256" key="2">
    <source>
        <dbReference type="ARBA" id="ARBA00005691"/>
    </source>
</evidence>
<dbReference type="InterPro" id="IPR001261">
    <property type="entry name" value="ArgE/DapE_CS"/>
</dbReference>
<evidence type="ECO:0000256" key="7">
    <source>
        <dbReference type="ARBA" id="ARBA00022801"/>
    </source>
</evidence>
<keyword evidence="6" id="KW-0479">Metal-binding</keyword>
<evidence type="ECO:0000256" key="8">
    <source>
        <dbReference type="ARBA" id="ARBA00022833"/>
    </source>
</evidence>
<dbReference type="GO" id="GO:0008777">
    <property type="term" value="F:acetylornithine deacetylase activity"/>
    <property type="evidence" value="ECO:0007669"/>
    <property type="project" value="TreeGrafter"/>
</dbReference>
<dbReference type="NCBIfam" id="NF005710">
    <property type="entry name" value="PRK07522.1"/>
    <property type="match status" value="1"/>
</dbReference>
<comment type="similarity">
    <text evidence="2">Belongs to the peptidase M20A family. ArgE subfamily.</text>
</comment>
<keyword evidence="8" id="KW-0862">Zinc</keyword>
<dbReference type="PROSITE" id="PS00759">
    <property type="entry name" value="ARGE_DAPE_CPG2_2"/>
    <property type="match status" value="1"/>
</dbReference>
<proteinExistence type="inferred from homology"/>
<evidence type="ECO:0000313" key="10">
    <source>
        <dbReference type="EMBL" id="ABZ06195.1"/>
    </source>
</evidence>
<dbReference type="Pfam" id="PF01546">
    <property type="entry name" value="Peptidase_M20"/>
    <property type="match status" value="1"/>
</dbReference>
<dbReference type="Gene3D" id="3.40.630.10">
    <property type="entry name" value="Zn peptidases"/>
    <property type="match status" value="1"/>
</dbReference>
<keyword evidence="5" id="KW-0028">Amino-acid biosynthesis</keyword>
<dbReference type="GO" id="GO:0006526">
    <property type="term" value="P:L-arginine biosynthetic process"/>
    <property type="evidence" value="ECO:0007669"/>
    <property type="project" value="UniProtKB-KW"/>
</dbReference>
<dbReference type="InterPro" id="IPR011650">
    <property type="entry name" value="Peptidase_M20_dimer"/>
</dbReference>
<dbReference type="SUPFAM" id="SSF55031">
    <property type="entry name" value="Bacterial exopeptidase dimerisation domain"/>
    <property type="match status" value="1"/>
</dbReference>
<organism evidence="10">
    <name type="scientific">uncultured marine microorganism HF4000_007D16</name>
    <dbReference type="NCBI Taxonomy" id="455510"/>
    <lineage>
        <taxon>unclassified sequences</taxon>
        <taxon>environmental samples</taxon>
    </lineage>
</organism>
<dbReference type="InterPro" id="IPR002933">
    <property type="entry name" value="Peptidase_M20"/>
</dbReference>
<evidence type="ECO:0000259" key="9">
    <source>
        <dbReference type="Pfam" id="PF07687"/>
    </source>
</evidence>
<evidence type="ECO:0000256" key="3">
    <source>
        <dbReference type="ARBA" id="ARBA00022490"/>
    </source>
</evidence>
<keyword evidence="3" id="KW-0963">Cytoplasm</keyword>
<dbReference type="PANTHER" id="PTHR43808">
    <property type="entry name" value="ACETYLORNITHINE DEACETYLASE"/>
    <property type="match status" value="1"/>
</dbReference>